<dbReference type="NCBIfam" id="TIGR01120">
    <property type="entry name" value="rpiB"/>
    <property type="match status" value="1"/>
</dbReference>
<keyword evidence="2 5" id="KW-0413">Isomerase</keyword>
<name>A0A9D1L0D3_9FIRM</name>
<feature type="binding site" evidence="4">
    <location>
        <begin position="8"/>
        <end position="9"/>
    </location>
    <ligand>
        <name>D-ribulose 5-phosphate</name>
        <dbReference type="ChEBI" id="CHEBI:58121"/>
    </ligand>
</feature>
<dbReference type="GO" id="GO:0019316">
    <property type="term" value="P:D-allose catabolic process"/>
    <property type="evidence" value="ECO:0007669"/>
    <property type="project" value="TreeGrafter"/>
</dbReference>
<reference evidence="5" key="1">
    <citation type="submission" date="2020-10" db="EMBL/GenBank/DDBJ databases">
        <authorList>
            <person name="Gilroy R."/>
        </authorList>
    </citation>
    <scope>NUCLEOTIDE SEQUENCE</scope>
    <source>
        <strain evidence="5">CHK195-11698</strain>
    </source>
</reference>
<dbReference type="Pfam" id="PF02502">
    <property type="entry name" value="LacAB_rpiB"/>
    <property type="match status" value="1"/>
</dbReference>
<proteinExistence type="inferred from homology"/>
<dbReference type="PIRSF" id="PIRSF005384">
    <property type="entry name" value="RpiB_LacA_B"/>
    <property type="match status" value="1"/>
</dbReference>
<evidence type="ECO:0000313" key="5">
    <source>
        <dbReference type="EMBL" id="HIU13644.1"/>
    </source>
</evidence>
<evidence type="ECO:0000256" key="4">
    <source>
        <dbReference type="PIRSR" id="PIRSR005384-2"/>
    </source>
</evidence>
<dbReference type="Proteomes" id="UP000824175">
    <property type="component" value="Unassembled WGS sequence"/>
</dbReference>
<dbReference type="EMBL" id="DVMJ01000052">
    <property type="protein sequence ID" value="HIU13644.1"/>
    <property type="molecule type" value="Genomic_DNA"/>
</dbReference>
<accession>A0A9D1L0D3</accession>
<dbReference type="GO" id="GO:0009052">
    <property type="term" value="P:pentose-phosphate shunt, non-oxidative branch"/>
    <property type="evidence" value="ECO:0007669"/>
    <property type="project" value="TreeGrafter"/>
</dbReference>
<protein>
    <submittedName>
        <fullName evidence="5">Ribose 5-phosphate isomerase B</fullName>
        <ecNumber evidence="5">5.3.1.6</ecNumber>
    </submittedName>
</protein>
<dbReference type="AlphaFoldDB" id="A0A9D1L0D3"/>
<evidence type="ECO:0000313" key="6">
    <source>
        <dbReference type="Proteomes" id="UP000824175"/>
    </source>
</evidence>
<evidence type="ECO:0000256" key="1">
    <source>
        <dbReference type="ARBA" id="ARBA00008754"/>
    </source>
</evidence>
<feature type="binding site" evidence="4">
    <location>
        <begin position="66"/>
        <end position="70"/>
    </location>
    <ligand>
        <name>D-ribulose 5-phosphate</name>
        <dbReference type="ChEBI" id="CHEBI:58121"/>
    </ligand>
</feature>
<feature type="active site" description="Proton donor" evidence="3">
    <location>
        <position position="98"/>
    </location>
</feature>
<dbReference type="NCBIfam" id="NF004051">
    <property type="entry name" value="PRK05571.1"/>
    <property type="match status" value="1"/>
</dbReference>
<dbReference type="PANTHER" id="PTHR30345">
    <property type="entry name" value="RIBOSE-5-PHOSPHATE ISOMERASE B"/>
    <property type="match status" value="1"/>
</dbReference>
<dbReference type="InterPro" id="IPR004785">
    <property type="entry name" value="RpiB"/>
</dbReference>
<dbReference type="NCBIfam" id="TIGR00689">
    <property type="entry name" value="rpiB_lacA_lacB"/>
    <property type="match status" value="1"/>
</dbReference>
<feature type="binding site" evidence="4">
    <location>
        <position position="109"/>
    </location>
    <ligand>
        <name>D-ribulose 5-phosphate</name>
        <dbReference type="ChEBI" id="CHEBI:58121"/>
    </ligand>
</feature>
<feature type="active site" description="Proton acceptor" evidence="3">
    <location>
        <position position="65"/>
    </location>
</feature>
<sequence>MKVAMACDHGGLELKNILKAELENMGHEVVDFGTYTSDSVDYPDYASKAAFAVAKQECEKGVVVCGTGIGVSMVCNKVHGVRCALCHDVFSAKATRAHNDANMLAMGQRVIGPGLALEILHAFFESSYEGGRHDARIAKMMALENEQ</sequence>
<dbReference type="Gene3D" id="3.40.1400.10">
    <property type="entry name" value="Sugar-phosphate isomerase, RpiB/LacA/LacB"/>
    <property type="match status" value="1"/>
</dbReference>
<reference evidence="5" key="2">
    <citation type="journal article" date="2021" name="PeerJ">
        <title>Extensive microbial diversity within the chicken gut microbiome revealed by metagenomics and culture.</title>
        <authorList>
            <person name="Gilroy R."/>
            <person name="Ravi A."/>
            <person name="Getino M."/>
            <person name="Pursley I."/>
            <person name="Horton D.L."/>
            <person name="Alikhan N.F."/>
            <person name="Baker D."/>
            <person name="Gharbi K."/>
            <person name="Hall N."/>
            <person name="Watson M."/>
            <person name="Adriaenssens E.M."/>
            <person name="Foster-Nyarko E."/>
            <person name="Jarju S."/>
            <person name="Secka A."/>
            <person name="Antonio M."/>
            <person name="Oren A."/>
            <person name="Chaudhuri R.R."/>
            <person name="La Ragione R."/>
            <person name="Hildebrand F."/>
            <person name="Pallen M.J."/>
        </authorList>
    </citation>
    <scope>NUCLEOTIDE SEQUENCE</scope>
    <source>
        <strain evidence="5">CHK195-11698</strain>
    </source>
</reference>
<comment type="similarity">
    <text evidence="1">Belongs to the LacAB/RpiB family.</text>
</comment>
<evidence type="ECO:0000256" key="2">
    <source>
        <dbReference type="ARBA" id="ARBA00023235"/>
    </source>
</evidence>
<dbReference type="GO" id="GO:0004751">
    <property type="term" value="F:ribose-5-phosphate isomerase activity"/>
    <property type="evidence" value="ECO:0007669"/>
    <property type="project" value="UniProtKB-EC"/>
</dbReference>
<organism evidence="5 6">
    <name type="scientific">Candidatus Fimiplasma intestinipullorum</name>
    <dbReference type="NCBI Taxonomy" id="2840825"/>
    <lineage>
        <taxon>Bacteria</taxon>
        <taxon>Bacillati</taxon>
        <taxon>Bacillota</taxon>
        <taxon>Clostridia</taxon>
        <taxon>Eubacteriales</taxon>
        <taxon>Candidatus Fimiplasma</taxon>
    </lineage>
</organism>
<dbReference type="InterPro" id="IPR036569">
    <property type="entry name" value="RpiB_LacA_LacB_sf"/>
</dbReference>
<dbReference type="PANTHER" id="PTHR30345:SF0">
    <property type="entry name" value="DNA DAMAGE-REPAIR_TOLERATION PROTEIN DRT102"/>
    <property type="match status" value="1"/>
</dbReference>
<feature type="binding site" evidence="4">
    <location>
        <position position="136"/>
    </location>
    <ligand>
        <name>D-ribulose 5-phosphate</name>
        <dbReference type="ChEBI" id="CHEBI:58121"/>
    </ligand>
</feature>
<feature type="binding site" evidence="4">
    <location>
        <position position="99"/>
    </location>
    <ligand>
        <name>D-ribulose 5-phosphate</name>
        <dbReference type="ChEBI" id="CHEBI:58121"/>
    </ligand>
</feature>
<dbReference type="SUPFAM" id="SSF89623">
    <property type="entry name" value="Ribose/Galactose isomerase RpiB/AlsB"/>
    <property type="match status" value="1"/>
</dbReference>
<feature type="binding site" evidence="4">
    <location>
        <position position="132"/>
    </location>
    <ligand>
        <name>D-ribulose 5-phosphate</name>
        <dbReference type="ChEBI" id="CHEBI:58121"/>
    </ligand>
</feature>
<dbReference type="InterPro" id="IPR003500">
    <property type="entry name" value="RpiB_LacA_LacB"/>
</dbReference>
<dbReference type="EC" id="5.3.1.6" evidence="5"/>
<comment type="caution">
    <text evidence="5">The sequence shown here is derived from an EMBL/GenBank/DDBJ whole genome shotgun (WGS) entry which is preliminary data.</text>
</comment>
<evidence type="ECO:0000256" key="3">
    <source>
        <dbReference type="PIRSR" id="PIRSR005384-1"/>
    </source>
</evidence>
<gene>
    <name evidence="5" type="primary">rpiB</name>
    <name evidence="5" type="ORF">IAD15_06195</name>
</gene>